<evidence type="ECO:0008006" key="3">
    <source>
        <dbReference type="Google" id="ProtNLM"/>
    </source>
</evidence>
<reference evidence="1 2" key="1">
    <citation type="submission" date="2018-03" db="EMBL/GenBank/DDBJ databases">
        <title>Genomic Encyclopedia of Archaeal and Bacterial Type Strains, Phase II (KMG-II): from individual species to whole genera.</title>
        <authorList>
            <person name="Goeker M."/>
        </authorList>
    </citation>
    <scope>NUCLEOTIDE SEQUENCE [LARGE SCALE GENOMIC DNA]</scope>
    <source>
        <strain evidence="1 2">DSM 45312</strain>
    </source>
</reference>
<evidence type="ECO:0000313" key="2">
    <source>
        <dbReference type="Proteomes" id="UP000240542"/>
    </source>
</evidence>
<sequence length="185" mass="19969">MHTSHRPRPAGRRRPIASFAAAAALGLALTGCSGGMLGGGSEPEADPGTAVKADEVVGKGTWPYWSDTGKVTWEINEMRRRGKLLQVTMQVTPGTPKSDAVDSPSLYDLFGTFDIYLVDTKNMRRHTIVTDESGVELAPNRVDTGAPYDKPTTLTYTFAAPEKNVRAMDVYIADFPPILDVPVTS</sequence>
<dbReference type="PROSITE" id="PS51257">
    <property type="entry name" value="PROKAR_LIPOPROTEIN"/>
    <property type="match status" value="1"/>
</dbReference>
<dbReference type="OrthoDB" id="3430591at2"/>
<evidence type="ECO:0000313" key="1">
    <source>
        <dbReference type="EMBL" id="PSL00185.1"/>
    </source>
</evidence>
<dbReference type="Proteomes" id="UP000240542">
    <property type="component" value="Unassembled WGS sequence"/>
</dbReference>
<accession>A0A2P8DSL9</accession>
<name>A0A2P8DSL9_9ACTN</name>
<keyword evidence="2" id="KW-1185">Reference proteome</keyword>
<comment type="caution">
    <text evidence="1">The sequence shown here is derived from an EMBL/GenBank/DDBJ whole genome shotgun (WGS) entry which is preliminary data.</text>
</comment>
<proteinExistence type="predicted"/>
<dbReference type="RefSeq" id="WP_106581526.1">
    <property type="nucleotide sequence ID" value="NZ_PYGA01000002.1"/>
</dbReference>
<dbReference type="EMBL" id="PYGA01000002">
    <property type="protein sequence ID" value="PSL00185.1"/>
    <property type="molecule type" value="Genomic_DNA"/>
</dbReference>
<protein>
    <recommendedName>
        <fullName evidence="3">Lipoprotein</fullName>
    </recommendedName>
</protein>
<dbReference type="AlphaFoldDB" id="A0A2P8DSL9"/>
<gene>
    <name evidence="1" type="ORF">CLV63_102312</name>
</gene>
<organism evidence="1 2">
    <name type="scientific">Murinocardiopsis flavida</name>
    <dbReference type="NCBI Taxonomy" id="645275"/>
    <lineage>
        <taxon>Bacteria</taxon>
        <taxon>Bacillati</taxon>
        <taxon>Actinomycetota</taxon>
        <taxon>Actinomycetes</taxon>
        <taxon>Streptosporangiales</taxon>
        <taxon>Nocardiopsidaceae</taxon>
        <taxon>Murinocardiopsis</taxon>
    </lineage>
</organism>